<feature type="region of interest" description="Disordered" evidence="1">
    <location>
        <begin position="39"/>
        <end position="70"/>
    </location>
</feature>
<dbReference type="EMBL" id="RAWK01000084">
    <property type="protein sequence ID" value="RKH66232.1"/>
    <property type="molecule type" value="Genomic_DNA"/>
</dbReference>
<protein>
    <submittedName>
        <fullName evidence="2">Uncharacterized protein</fullName>
    </submittedName>
</protein>
<proteinExistence type="predicted"/>
<evidence type="ECO:0000256" key="1">
    <source>
        <dbReference type="SAM" id="MobiDB-lite"/>
    </source>
</evidence>
<gene>
    <name evidence="2" type="ORF">D7W81_15735</name>
</gene>
<feature type="compositionally biased region" description="Basic and acidic residues" evidence="1">
    <location>
        <begin position="44"/>
        <end position="53"/>
    </location>
</feature>
<sequence>MSDAERAAWMPRLKPSRVRRRHLRSSALSLLQAGSMGLKSGLYGDRKTTRASRDSMTSMSARHVHAPALR</sequence>
<keyword evidence="3" id="KW-1185">Reference proteome</keyword>
<evidence type="ECO:0000313" key="2">
    <source>
        <dbReference type="EMBL" id="RKH66232.1"/>
    </source>
</evidence>
<accession>A0A3A8QN07</accession>
<dbReference type="Proteomes" id="UP000267003">
    <property type="component" value="Unassembled WGS sequence"/>
</dbReference>
<comment type="caution">
    <text evidence="2">The sequence shown here is derived from an EMBL/GenBank/DDBJ whole genome shotgun (WGS) entry which is preliminary data.</text>
</comment>
<reference evidence="3" key="1">
    <citation type="submission" date="2018-09" db="EMBL/GenBank/DDBJ databases">
        <authorList>
            <person name="Livingstone P.G."/>
            <person name="Whitworth D.E."/>
        </authorList>
    </citation>
    <scope>NUCLEOTIDE SEQUENCE [LARGE SCALE GENOMIC DNA]</scope>
    <source>
        <strain evidence="3">AB050A</strain>
    </source>
</reference>
<evidence type="ECO:0000313" key="3">
    <source>
        <dbReference type="Proteomes" id="UP000267003"/>
    </source>
</evidence>
<name>A0A3A8QN07_9BACT</name>
<organism evidence="2 3">
    <name type="scientific">Corallococcus aberystwythensis</name>
    <dbReference type="NCBI Taxonomy" id="2316722"/>
    <lineage>
        <taxon>Bacteria</taxon>
        <taxon>Pseudomonadati</taxon>
        <taxon>Myxococcota</taxon>
        <taxon>Myxococcia</taxon>
        <taxon>Myxococcales</taxon>
        <taxon>Cystobacterineae</taxon>
        <taxon>Myxococcaceae</taxon>
        <taxon>Corallococcus</taxon>
    </lineage>
</organism>
<dbReference type="AlphaFoldDB" id="A0A3A8QN07"/>